<evidence type="ECO:0000256" key="15">
    <source>
        <dbReference type="ARBA" id="ARBA00030824"/>
    </source>
</evidence>
<dbReference type="PANTHER" id="PTHR11576">
    <property type="entry name" value="ZONA PELLUCIDA SPERM-BINDING PROTEIN 3"/>
    <property type="match status" value="1"/>
</dbReference>
<feature type="chain" id="PRO_5018700221" description="Zona pellucida sperm-binding protein 3" evidence="17">
    <location>
        <begin position="32"/>
        <end position="606"/>
    </location>
</feature>
<dbReference type="GeneID" id="102307699"/>
<evidence type="ECO:0000256" key="4">
    <source>
        <dbReference type="ARBA" id="ARBA00017980"/>
    </source>
</evidence>
<evidence type="ECO:0000256" key="2">
    <source>
        <dbReference type="ARBA" id="ARBA00004498"/>
    </source>
</evidence>
<evidence type="ECO:0000256" key="10">
    <source>
        <dbReference type="ARBA" id="ARBA00022729"/>
    </source>
</evidence>
<keyword evidence="8" id="KW-0165">Cleavage on pair of basic residues</keyword>
<proteinExistence type="inferred from homology"/>
<dbReference type="GO" id="GO:0035803">
    <property type="term" value="P:egg coat formation"/>
    <property type="evidence" value="ECO:0007669"/>
    <property type="project" value="TreeGrafter"/>
</dbReference>
<dbReference type="Proteomes" id="UP000264840">
    <property type="component" value="Unplaced"/>
</dbReference>
<dbReference type="FunFam" id="2.60.40.3210:FF:000001">
    <property type="entry name" value="Zona pellucida sperm-binding protein 3"/>
    <property type="match status" value="1"/>
</dbReference>
<feature type="signal peptide" evidence="17">
    <location>
        <begin position="1"/>
        <end position="31"/>
    </location>
</feature>
<dbReference type="PROSITE" id="PS51034">
    <property type="entry name" value="ZP_2"/>
    <property type="match status" value="1"/>
</dbReference>
<dbReference type="OMA" id="DDSICEC"/>
<keyword evidence="7" id="KW-0272">Extracellular matrix</keyword>
<feature type="compositionally biased region" description="Basic and acidic residues" evidence="16">
    <location>
        <begin position="530"/>
        <end position="539"/>
    </location>
</feature>
<dbReference type="GO" id="GO:0031012">
    <property type="term" value="C:extracellular matrix"/>
    <property type="evidence" value="ECO:0007669"/>
    <property type="project" value="TreeGrafter"/>
</dbReference>
<evidence type="ECO:0000256" key="13">
    <source>
        <dbReference type="ARBA" id="ARBA00023157"/>
    </source>
</evidence>
<keyword evidence="13" id="KW-1015">Disulfide bond</keyword>
<dbReference type="InterPro" id="IPR055356">
    <property type="entry name" value="ZP-N"/>
</dbReference>
<dbReference type="SMART" id="SM00241">
    <property type="entry name" value="ZP"/>
    <property type="match status" value="1"/>
</dbReference>
<evidence type="ECO:0000256" key="5">
    <source>
        <dbReference type="ARBA" id="ARBA00022475"/>
    </source>
</evidence>
<keyword evidence="11" id="KW-1133">Transmembrane helix</keyword>
<evidence type="ECO:0000256" key="8">
    <source>
        <dbReference type="ARBA" id="ARBA00022685"/>
    </source>
</evidence>
<evidence type="ECO:0000259" key="18">
    <source>
        <dbReference type="PROSITE" id="PS51034"/>
    </source>
</evidence>
<feature type="region of interest" description="Disordered" evidence="16">
    <location>
        <begin position="58"/>
        <end position="78"/>
    </location>
</feature>
<feature type="compositionally biased region" description="Basic and acidic residues" evidence="16">
    <location>
        <begin position="582"/>
        <end position="592"/>
    </location>
</feature>
<protein>
    <recommendedName>
        <fullName evidence="4">Zona pellucida sperm-binding protein 3</fullName>
    </recommendedName>
    <alternativeName>
        <fullName evidence="15">Zona pellucida glycoprotein 3</fullName>
    </alternativeName>
</protein>
<dbReference type="AlphaFoldDB" id="A0A3Q3CT82"/>
<evidence type="ECO:0000256" key="9">
    <source>
        <dbReference type="ARBA" id="ARBA00022692"/>
    </source>
</evidence>
<reference evidence="19" key="1">
    <citation type="submission" date="2025-08" db="UniProtKB">
        <authorList>
            <consortium name="Ensembl"/>
        </authorList>
    </citation>
    <scope>IDENTIFICATION</scope>
</reference>
<dbReference type="Ensembl" id="ENSHBUT00000032901.1">
    <property type="protein sequence ID" value="ENSHBUP00000030193.1"/>
    <property type="gene ID" value="ENSHBUG00000015061.1"/>
</dbReference>
<dbReference type="InterPro" id="IPR055355">
    <property type="entry name" value="ZP-C"/>
</dbReference>
<dbReference type="GeneTree" id="ENSGT01030000234567"/>
<feature type="domain" description="ZP" evidence="18">
    <location>
        <begin position="115"/>
        <end position="369"/>
    </location>
</feature>
<evidence type="ECO:0000256" key="12">
    <source>
        <dbReference type="ARBA" id="ARBA00023136"/>
    </source>
</evidence>
<feature type="region of interest" description="Disordered" evidence="16">
    <location>
        <begin position="501"/>
        <end position="593"/>
    </location>
</feature>
<dbReference type="InterPro" id="IPR042235">
    <property type="entry name" value="ZP-C_dom"/>
</dbReference>
<dbReference type="RefSeq" id="XP_005917041.1">
    <property type="nucleotide sequence ID" value="XM_005916979.3"/>
</dbReference>
<accession>A0A3Q3CT82</accession>
<evidence type="ECO:0000256" key="3">
    <source>
        <dbReference type="ARBA" id="ARBA00006735"/>
    </source>
</evidence>
<dbReference type="GO" id="GO:0005886">
    <property type="term" value="C:plasma membrane"/>
    <property type="evidence" value="ECO:0007669"/>
    <property type="project" value="UniProtKB-SubCell"/>
</dbReference>
<keyword evidence="6" id="KW-0964">Secreted</keyword>
<dbReference type="Pfam" id="PF23344">
    <property type="entry name" value="ZP-N"/>
    <property type="match status" value="1"/>
</dbReference>
<dbReference type="STRING" id="8153.ENSHBUP00000030193"/>
<evidence type="ECO:0000256" key="17">
    <source>
        <dbReference type="SAM" id="SignalP"/>
    </source>
</evidence>
<dbReference type="GO" id="GO:2000344">
    <property type="term" value="P:positive regulation of acrosome reaction"/>
    <property type="evidence" value="ECO:0007669"/>
    <property type="project" value="TreeGrafter"/>
</dbReference>
<evidence type="ECO:0000256" key="6">
    <source>
        <dbReference type="ARBA" id="ARBA00022525"/>
    </source>
</evidence>
<dbReference type="Gene3D" id="2.60.40.4100">
    <property type="entry name" value="Zona pellucida, ZP-C domain"/>
    <property type="match status" value="1"/>
</dbReference>
<reference evidence="19" key="2">
    <citation type="submission" date="2025-09" db="UniProtKB">
        <authorList>
            <consortium name="Ensembl"/>
        </authorList>
    </citation>
    <scope>IDENTIFICATION</scope>
</reference>
<evidence type="ECO:0000256" key="11">
    <source>
        <dbReference type="ARBA" id="ARBA00022989"/>
    </source>
</evidence>
<sequence>MDRCPSVAMKTKWYPFILWSVLSLGLLSSAADTYDSPLTRRKVVFKLGAPKIKLPLAEDRESNQRLPADTPPEPQLDYQRSYSASAPVTLGPMRPGKPEAKIQSDFAYLPDVSVTCSTSDFVVRIKPAFYGLGAEAEELLLGSSCKSNGLLRPYGDLLFSYPLTACDGVREMPPGYLVYKFVLHYEPSPKRFPSRAHRVDVDIECRYPRNHHVHQLAVQPTWETVVFRKRLKSRHTDYQITLMDDSWSRPVTTRVYQLGQKVHIQVSAPHLPAGGKLYIRSCYAAPSSGSRSSLKYSIIDNFGCMLDSKGDLGTSEFVSQTDRTVRLSVLAFQFTADPNTEVSIYCRLFVTSEDPSPVHKSCTYRGNRWRALTGDDSICECCESRCVTPKPRRAMMEGSASSGSLLVSDQSYTAKDQFLPVSLPLDSIRKQQRTTNRYSNETHSRDRFLGKVVKYNDDGEEESGIAFGAMTGLNLDDFGFGERALKGKWNESEVKRLDKLREEESPYEKKDSDERSENEVYNVEQANDLNQKESERISHLEQSPLLKIDIQPPDSRDEGGNRKHGGKEVEVEEKGLMTSHEVQLKNDSRTADAEDGGEMTWYFFWR</sequence>
<evidence type="ECO:0000256" key="1">
    <source>
        <dbReference type="ARBA" id="ARBA00004251"/>
    </source>
</evidence>
<evidence type="ECO:0000313" key="20">
    <source>
        <dbReference type="Proteomes" id="UP000264840"/>
    </source>
</evidence>
<feature type="compositionally biased region" description="Basic and acidic residues" evidence="16">
    <location>
        <begin position="554"/>
        <end position="575"/>
    </location>
</feature>
<keyword evidence="10 17" id="KW-0732">Signal</keyword>
<dbReference type="Pfam" id="PF00100">
    <property type="entry name" value="Zona_pellucida"/>
    <property type="match status" value="1"/>
</dbReference>
<dbReference type="Gene3D" id="2.60.40.3210">
    <property type="entry name" value="Zona pellucida, ZP-N domain"/>
    <property type="match status" value="1"/>
</dbReference>
<evidence type="ECO:0000313" key="19">
    <source>
        <dbReference type="Ensembl" id="ENSHBUP00000030193.1"/>
    </source>
</evidence>
<keyword evidence="9" id="KW-0812">Transmembrane</keyword>
<dbReference type="PANTHER" id="PTHR11576:SF16">
    <property type="entry name" value="ZONA PELLUCIDA SPERM-BINDING PROTEIN 3"/>
    <property type="match status" value="1"/>
</dbReference>
<evidence type="ECO:0000256" key="14">
    <source>
        <dbReference type="ARBA" id="ARBA00023180"/>
    </source>
</evidence>
<keyword evidence="5" id="KW-1003">Cell membrane</keyword>
<keyword evidence="14" id="KW-0325">Glycoprotein</keyword>
<keyword evidence="12" id="KW-0472">Membrane</keyword>
<dbReference type="OrthoDB" id="8957685at2759"/>
<feature type="compositionally biased region" description="Basic and acidic residues" evidence="16">
    <location>
        <begin position="501"/>
        <end position="518"/>
    </location>
</feature>
<organism evidence="19 20">
    <name type="scientific">Haplochromis burtoni</name>
    <name type="common">Burton's mouthbrooder</name>
    <name type="synonym">Chromis burtoni</name>
    <dbReference type="NCBI Taxonomy" id="8153"/>
    <lineage>
        <taxon>Eukaryota</taxon>
        <taxon>Metazoa</taxon>
        <taxon>Chordata</taxon>
        <taxon>Craniata</taxon>
        <taxon>Vertebrata</taxon>
        <taxon>Euteleostomi</taxon>
        <taxon>Actinopterygii</taxon>
        <taxon>Neopterygii</taxon>
        <taxon>Teleostei</taxon>
        <taxon>Neoteleostei</taxon>
        <taxon>Acanthomorphata</taxon>
        <taxon>Ovalentaria</taxon>
        <taxon>Cichlomorphae</taxon>
        <taxon>Cichliformes</taxon>
        <taxon>Cichlidae</taxon>
        <taxon>African cichlids</taxon>
        <taxon>Pseudocrenilabrinae</taxon>
        <taxon>Haplochromini</taxon>
        <taxon>Haplochromis</taxon>
    </lineage>
</organism>
<evidence type="ECO:0000256" key="16">
    <source>
        <dbReference type="SAM" id="MobiDB-lite"/>
    </source>
</evidence>
<name>A0A3Q3CT82_HAPBU</name>
<dbReference type="GO" id="GO:0032190">
    <property type="term" value="F:acrosin binding"/>
    <property type="evidence" value="ECO:0007669"/>
    <property type="project" value="TreeGrafter"/>
</dbReference>
<dbReference type="FunFam" id="2.60.40.4100:FF:000002">
    <property type="entry name" value="Zona pellucida sperm-binding protein 3"/>
    <property type="match status" value="1"/>
</dbReference>
<keyword evidence="20" id="KW-1185">Reference proteome</keyword>
<comment type="similarity">
    <text evidence="3">Belongs to the ZP domain family. ZPC subfamily.</text>
</comment>
<evidence type="ECO:0000256" key="7">
    <source>
        <dbReference type="ARBA" id="ARBA00022530"/>
    </source>
</evidence>
<dbReference type="GO" id="GO:0007339">
    <property type="term" value="P:binding of sperm to zona pellucida"/>
    <property type="evidence" value="ECO:0007669"/>
    <property type="project" value="TreeGrafter"/>
</dbReference>
<comment type="subcellular location">
    <subcellularLocation>
        <location evidence="1">Cell membrane</location>
        <topology evidence="1">Single-pass type I membrane protein</topology>
    </subcellularLocation>
    <subcellularLocation>
        <location evidence="2">Secreted</location>
        <location evidence="2">Extracellular space</location>
        <location evidence="2">Extracellular matrix</location>
    </subcellularLocation>
</comment>
<dbReference type="InterPro" id="IPR001507">
    <property type="entry name" value="ZP_dom"/>
</dbReference>